<dbReference type="Gene3D" id="3.40.30.10">
    <property type="entry name" value="Glutaredoxin"/>
    <property type="match status" value="1"/>
</dbReference>
<dbReference type="SUPFAM" id="SSF52833">
    <property type="entry name" value="Thioredoxin-like"/>
    <property type="match status" value="1"/>
</dbReference>
<dbReference type="CDD" id="cd02947">
    <property type="entry name" value="TRX_family"/>
    <property type="match status" value="1"/>
</dbReference>
<dbReference type="RefSeq" id="WP_116924104.1">
    <property type="nucleotide sequence ID" value="NZ_CP104377.1"/>
</dbReference>
<gene>
    <name evidence="2" type="ORF">N4T19_06230</name>
</gene>
<evidence type="ECO:0000259" key="1">
    <source>
        <dbReference type="Pfam" id="PF00085"/>
    </source>
</evidence>
<sequence length="124" mass="13540">MTEAASAPWLVVCLCAQWCGTCGQYQPAFDALAKEWPDMAFVWLDVEDEEEALGELDITTFPTVLLGRGTEAMFLGPVLPQSGVLQRMLERFSQGDAQALPDGDEAHALLRRTAAIVQARNAQT</sequence>
<name>A0ABY6A457_9BURK</name>
<evidence type="ECO:0000313" key="2">
    <source>
        <dbReference type="EMBL" id="UXC19710.1"/>
    </source>
</evidence>
<evidence type="ECO:0000313" key="3">
    <source>
        <dbReference type="Proteomes" id="UP001058290"/>
    </source>
</evidence>
<organism evidence="2 3">
    <name type="scientific">Comamonas squillarum</name>
    <dbReference type="NCBI Taxonomy" id="2977320"/>
    <lineage>
        <taxon>Bacteria</taxon>
        <taxon>Pseudomonadati</taxon>
        <taxon>Pseudomonadota</taxon>
        <taxon>Betaproteobacteria</taxon>
        <taxon>Burkholderiales</taxon>
        <taxon>Comamonadaceae</taxon>
        <taxon>Comamonas</taxon>
    </lineage>
</organism>
<keyword evidence="3" id="KW-1185">Reference proteome</keyword>
<accession>A0ABY6A457</accession>
<dbReference type="Pfam" id="PF00085">
    <property type="entry name" value="Thioredoxin"/>
    <property type="match status" value="1"/>
</dbReference>
<dbReference type="InterPro" id="IPR036249">
    <property type="entry name" value="Thioredoxin-like_sf"/>
</dbReference>
<dbReference type="Proteomes" id="UP001058290">
    <property type="component" value="Chromosome"/>
</dbReference>
<reference evidence="2" key="1">
    <citation type="submission" date="2022-09" db="EMBL/GenBank/DDBJ databases">
        <title>Bacterial diversity in gut of crayfish and pufferfish.</title>
        <authorList>
            <person name="Huang Y."/>
        </authorList>
    </citation>
    <scope>NUCLEOTIDE SEQUENCE</scope>
    <source>
        <strain evidence="2">PR12</strain>
    </source>
</reference>
<dbReference type="InterPro" id="IPR013766">
    <property type="entry name" value="Thioredoxin_domain"/>
</dbReference>
<protein>
    <submittedName>
        <fullName evidence="2">Thioredoxin family protein</fullName>
    </submittedName>
</protein>
<dbReference type="EMBL" id="CP104377">
    <property type="protein sequence ID" value="UXC19710.1"/>
    <property type="molecule type" value="Genomic_DNA"/>
</dbReference>
<feature type="domain" description="Thioredoxin" evidence="1">
    <location>
        <begin position="9"/>
        <end position="69"/>
    </location>
</feature>
<proteinExistence type="predicted"/>